<feature type="transmembrane region" description="Helical" evidence="9">
    <location>
        <begin position="64"/>
        <end position="86"/>
    </location>
</feature>
<evidence type="ECO:0000259" key="10">
    <source>
        <dbReference type="PROSITE" id="PS50109"/>
    </source>
</evidence>
<dbReference type="SMART" id="SM00388">
    <property type="entry name" value="HisKA"/>
    <property type="match status" value="1"/>
</dbReference>
<dbReference type="InterPro" id="IPR036890">
    <property type="entry name" value="HATPase_C_sf"/>
</dbReference>
<dbReference type="GO" id="GO:0000156">
    <property type="term" value="F:phosphorelay response regulator activity"/>
    <property type="evidence" value="ECO:0007669"/>
    <property type="project" value="TreeGrafter"/>
</dbReference>
<name>A0AAE3MHK4_9BACT</name>
<dbReference type="Gene3D" id="1.10.287.130">
    <property type="match status" value="1"/>
</dbReference>
<dbReference type="GO" id="GO:0030295">
    <property type="term" value="F:protein kinase activator activity"/>
    <property type="evidence" value="ECO:0007669"/>
    <property type="project" value="TreeGrafter"/>
</dbReference>
<dbReference type="InterPro" id="IPR050351">
    <property type="entry name" value="BphY/WalK/GraS-like"/>
</dbReference>
<keyword evidence="9" id="KW-0812">Transmembrane</keyword>
<keyword evidence="12" id="KW-1185">Reference proteome</keyword>
<dbReference type="SMART" id="SM00387">
    <property type="entry name" value="HATPase_c"/>
    <property type="match status" value="1"/>
</dbReference>
<feature type="domain" description="Histidine kinase" evidence="10">
    <location>
        <begin position="220"/>
        <end position="438"/>
    </location>
</feature>
<keyword evidence="5" id="KW-0547">Nucleotide-binding</keyword>
<evidence type="ECO:0000256" key="3">
    <source>
        <dbReference type="ARBA" id="ARBA00022553"/>
    </source>
</evidence>
<sequence>MVNVEDTFARIKVAATLVVTTAVLFVELYYLVAYDIWQIQLLQVASILILAILSVLVYRKKMSIETGFVIVAYTAFLNMVLGMGYLHDSMLETLILDIIYMFMLLPLIGILGGKIHVLIFGLLINLHLFYVTMLSNNSFLSDHFVVNAVVISIYCIAIYKIKKVFDHSLASQKSMVFQIREKNERLNQQTQHLLGANAKISEQKEKVEQLNATKDKLFSIVAHDLKEPMNTILGFSELMKLQCEDIDCQTRQMYNNKIFDSAMNLSNMMNRLLTWSKAQLGSITYNPEITDLCHVYANVVTELTHVLDEKKIKCVLKGCDSASVWADPLMVEIIFRNLLVNAVKYSYPEDEINISLKKENGFVVTRVTDTGMGMSSEQIKRLKNPFDYYTSKGTQKEKGQGLGVKIVMEMIKHNQGSFDVESQSGRGSVFSFGLPVNQ</sequence>
<dbReference type="Gene3D" id="3.30.565.10">
    <property type="entry name" value="Histidine kinase-like ATPase, C-terminal domain"/>
    <property type="match status" value="1"/>
</dbReference>
<dbReference type="InterPro" id="IPR003594">
    <property type="entry name" value="HATPase_dom"/>
</dbReference>
<dbReference type="EMBL" id="JAPDPI010000040">
    <property type="protein sequence ID" value="MCW3807197.1"/>
    <property type="molecule type" value="Genomic_DNA"/>
</dbReference>
<evidence type="ECO:0000256" key="7">
    <source>
        <dbReference type="ARBA" id="ARBA00022840"/>
    </source>
</evidence>
<dbReference type="GO" id="GO:0000155">
    <property type="term" value="F:phosphorelay sensor kinase activity"/>
    <property type="evidence" value="ECO:0007669"/>
    <property type="project" value="InterPro"/>
</dbReference>
<keyword evidence="7" id="KW-0067">ATP-binding</keyword>
<dbReference type="PANTHER" id="PTHR42878">
    <property type="entry name" value="TWO-COMPONENT HISTIDINE KINASE"/>
    <property type="match status" value="1"/>
</dbReference>
<dbReference type="CDD" id="cd00082">
    <property type="entry name" value="HisKA"/>
    <property type="match status" value="1"/>
</dbReference>
<dbReference type="SUPFAM" id="SSF47384">
    <property type="entry name" value="Homodimeric domain of signal transducing histidine kinase"/>
    <property type="match status" value="1"/>
</dbReference>
<reference evidence="11" key="1">
    <citation type="submission" date="2022-10" db="EMBL/GenBank/DDBJ databases">
        <authorList>
            <person name="Yu W.X."/>
        </authorList>
    </citation>
    <scope>NUCLEOTIDE SEQUENCE</scope>
    <source>
        <strain evidence="11">D04</strain>
    </source>
</reference>
<evidence type="ECO:0000313" key="12">
    <source>
        <dbReference type="Proteomes" id="UP001207408"/>
    </source>
</evidence>
<organism evidence="11 12">
    <name type="scientific">Plebeiibacterium marinum</name>
    <dbReference type="NCBI Taxonomy" id="2992111"/>
    <lineage>
        <taxon>Bacteria</taxon>
        <taxon>Pseudomonadati</taxon>
        <taxon>Bacteroidota</taxon>
        <taxon>Bacteroidia</taxon>
        <taxon>Marinilabiliales</taxon>
        <taxon>Marinilabiliaceae</taxon>
        <taxon>Plebeiibacterium</taxon>
    </lineage>
</organism>
<evidence type="ECO:0000256" key="4">
    <source>
        <dbReference type="ARBA" id="ARBA00022679"/>
    </source>
</evidence>
<dbReference type="Proteomes" id="UP001207408">
    <property type="component" value="Unassembled WGS sequence"/>
</dbReference>
<evidence type="ECO:0000256" key="6">
    <source>
        <dbReference type="ARBA" id="ARBA00022777"/>
    </source>
</evidence>
<dbReference type="RefSeq" id="WP_301201364.1">
    <property type="nucleotide sequence ID" value="NZ_JAPDPI010000040.1"/>
</dbReference>
<dbReference type="InterPro" id="IPR036097">
    <property type="entry name" value="HisK_dim/P_sf"/>
</dbReference>
<dbReference type="PROSITE" id="PS50109">
    <property type="entry name" value="HIS_KIN"/>
    <property type="match status" value="1"/>
</dbReference>
<keyword evidence="4" id="KW-0808">Transferase</keyword>
<dbReference type="GO" id="GO:0007234">
    <property type="term" value="P:osmosensory signaling via phosphorelay pathway"/>
    <property type="evidence" value="ECO:0007669"/>
    <property type="project" value="TreeGrafter"/>
</dbReference>
<dbReference type="InterPro" id="IPR003661">
    <property type="entry name" value="HisK_dim/P_dom"/>
</dbReference>
<dbReference type="PANTHER" id="PTHR42878:SF7">
    <property type="entry name" value="SENSOR HISTIDINE KINASE GLRK"/>
    <property type="match status" value="1"/>
</dbReference>
<keyword evidence="3" id="KW-0597">Phosphoprotein</keyword>
<keyword evidence="8" id="KW-0902">Two-component regulatory system</keyword>
<evidence type="ECO:0000256" key="2">
    <source>
        <dbReference type="ARBA" id="ARBA00012438"/>
    </source>
</evidence>
<feature type="transmembrane region" description="Helical" evidence="9">
    <location>
        <begin position="39"/>
        <end position="58"/>
    </location>
</feature>
<feature type="transmembrane region" description="Helical" evidence="9">
    <location>
        <begin position="144"/>
        <end position="161"/>
    </location>
</feature>
<comment type="catalytic activity">
    <reaction evidence="1">
        <text>ATP + protein L-histidine = ADP + protein N-phospho-L-histidine.</text>
        <dbReference type="EC" id="2.7.13.3"/>
    </reaction>
</comment>
<keyword evidence="6 11" id="KW-0418">Kinase</keyword>
<keyword evidence="9" id="KW-1133">Transmembrane helix</keyword>
<dbReference type="GO" id="GO:0005524">
    <property type="term" value="F:ATP binding"/>
    <property type="evidence" value="ECO:0007669"/>
    <property type="project" value="UniProtKB-KW"/>
</dbReference>
<dbReference type="Pfam" id="PF02518">
    <property type="entry name" value="HATPase_c"/>
    <property type="match status" value="1"/>
</dbReference>
<gene>
    <name evidence="11" type="ORF">OM074_16290</name>
</gene>
<keyword evidence="9" id="KW-0472">Membrane</keyword>
<evidence type="ECO:0000256" key="1">
    <source>
        <dbReference type="ARBA" id="ARBA00000085"/>
    </source>
</evidence>
<evidence type="ECO:0000256" key="9">
    <source>
        <dbReference type="SAM" id="Phobius"/>
    </source>
</evidence>
<evidence type="ECO:0000256" key="5">
    <source>
        <dbReference type="ARBA" id="ARBA00022741"/>
    </source>
</evidence>
<protein>
    <recommendedName>
        <fullName evidence="2">histidine kinase</fullName>
        <ecNumber evidence="2">2.7.13.3</ecNumber>
    </recommendedName>
</protein>
<dbReference type="SUPFAM" id="SSF55874">
    <property type="entry name" value="ATPase domain of HSP90 chaperone/DNA topoisomerase II/histidine kinase"/>
    <property type="match status" value="1"/>
</dbReference>
<accession>A0AAE3MHK4</accession>
<dbReference type="InterPro" id="IPR004358">
    <property type="entry name" value="Sig_transdc_His_kin-like_C"/>
</dbReference>
<dbReference type="AlphaFoldDB" id="A0AAE3MHK4"/>
<feature type="transmembrane region" description="Helical" evidence="9">
    <location>
        <begin position="13"/>
        <end position="32"/>
    </location>
</feature>
<proteinExistence type="predicted"/>
<comment type="caution">
    <text evidence="11">The sequence shown here is derived from an EMBL/GenBank/DDBJ whole genome shotgun (WGS) entry which is preliminary data.</text>
</comment>
<dbReference type="InterPro" id="IPR005467">
    <property type="entry name" value="His_kinase_dom"/>
</dbReference>
<evidence type="ECO:0000256" key="8">
    <source>
        <dbReference type="ARBA" id="ARBA00023012"/>
    </source>
</evidence>
<evidence type="ECO:0000313" key="11">
    <source>
        <dbReference type="EMBL" id="MCW3807197.1"/>
    </source>
</evidence>
<dbReference type="EC" id="2.7.13.3" evidence="2"/>
<feature type="transmembrane region" description="Helical" evidence="9">
    <location>
        <begin position="98"/>
        <end position="124"/>
    </location>
</feature>
<dbReference type="PRINTS" id="PR00344">
    <property type="entry name" value="BCTRLSENSOR"/>
</dbReference>
<dbReference type="Pfam" id="PF00512">
    <property type="entry name" value="HisKA"/>
    <property type="match status" value="1"/>
</dbReference>